<evidence type="ECO:0000313" key="2">
    <source>
        <dbReference type="Proteomes" id="UP001214113"/>
    </source>
</evidence>
<dbReference type="EMBL" id="JAQNSB010000018">
    <property type="protein sequence ID" value="MDC1855655.1"/>
    <property type="molecule type" value="Genomic_DNA"/>
</dbReference>
<dbReference type="Proteomes" id="UP001214113">
    <property type="component" value="Unassembled WGS sequence"/>
</dbReference>
<dbReference type="SUPFAM" id="SSF53383">
    <property type="entry name" value="PLP-dependent transferases"/>
    <property type="match status" value="1"/>
</dbReference>
<accession>A0AAW6GBY0</accession>
<dbReference type="AlphaFoldDB" id="A0AAW6GBY0"/>
<reference evidence="1" key="1">
    <citation type="submission" date="2022-10" db="EMBL/GenBank/DDBJ databases">
        <title>Human gut microbiome strain richness.</title>
        <authorList>
            <person name="Chen-Liaw A."/>
        </authorList>
    </citation>
    <scope>NUCLEOTIDE SEQUENCE</scope>
    <source>
        <strain evidence="1">BSD2780061687st1_G10_BSD2780061687b_171204</strain>
    </source>
</reference>
<evidence type="ECO:0000313" key="1">
    <source>
        <dbReference type="EMBL" id="MDC1855655.1"/>
    </source>
</evidence>
<proteinExistence type="predicted"/>
<name>A0AAW6GBY0_BACUN</name>
<organism evidence="1 2">
    <name type="scientific">Bacteroides uniformis</name>
    <dbReference type="NCBI Taxonomy" id="820"/>
    <lineage>
        <taxon>Bacteria</taxon>
        <taxon>Pseudomonadati</taxon>
        <taxon>Bacteroidota</taxon>
        <taxon>Bacteroidia</taxon>
        <taxon>Bacteroidales</taxon>
        <taxon>Bacteroidaceae</taxon>
        <taxon>Bacteroides</taxon>
    </lineage>
</organism>
<sequence>MMSIGGYFELEIREGKHFHQGAIKLSTARQCFEYILKARRYTKVYIPYYTCDVIIEPLMKLNVKYEYYHINSLLDPVFDKKIESSEAFLYTNYFGLKQDTVLYLSRFYPNLIVDNAQAFFAKPIEGVDTFYSARKFFGVPDGAYLYTTALLDIDFPIYNPIDNINYLIGRITDSAEGYYKDFQESEKRMSNQEIHRMSVLSDKILSSLDYVSIIERRRFNYHLLYSALTAFNKFDFSISENQNVPLIYPFYTSKAGLRQQLILEHVYVPQYWQNVVNKIDAKCLEYSIANNMIALPIDQRYDEKTMNILIEKISNLNNHLS</sequence>
<comment type="caution">
    <text evidence="1">The sequence shown here is derived from an EMBL/GenBank/DDBJ whole genome shotgun (WGS) entry which is preliminary data.</text>
</comment>
<protein>
    <recommendedName>
        <fullName evidence="3">DegT/DnrJ/EryC1/StrS aminotransferase family protein</fullName>
    </recommendedName>
</protein>
<evidence type="ECO:0008006" key="3">
    <source>
        <dbReference type="Google" id="ProtNLM"/>
    </source>
</evidence>
<dbReference type="InterPro" id="IPR015424">
    <property type="entry name" value="PyrdxlP-dep_Trfase"/>
</dbReference>
<dbReference type="RefSeq" id="WP_117713503.1">
    <property type="nucleotide sequence ID" value="NZ_JABFCK010000015.1"/>
</dbReference>
<gene>
    <name evidence="1" type="ORF">POZ22_12785</name>
</gene>